<evidence type="ECO:0000313" key="5">
    <source>
        <dbReference type="EMBL" id="EKU91878.1"/>
    </source>
</evidence>
<dbReference type="PANTHER" id="PTHR43300:SF7">
    <property type="entry name" value="UDP-N-ACETYLBACILLOSAMINE N-ACETYLTRANSFERASE"/>
    <property type="match status" value="1"/>
</dbReference>
<name>K9E5N1_9BACE</name>
<protein>
    <submittedName>
        <fullName evidence="5">Sialic acid O-acetyltransferase NeuD family sugar O-acyltransferase</fullName>
    </submittedName>
</protein>
<dbReference type="Pfam" id="PF17836">
    <property type="entry name" value="PglD_N"/>
    <property type="match status" value="1"/>
</dbReference>
<keyword evidence="5" id="KW-0012">Acyltransferase</keyword>
<dbReference type="PANTHER" id="PTHR43300">
    <property type="entry name" value="ACETYLTRANSFERASE"/>
    <property type="match status" value="1"/>
</dbReference>
<feature type="site" description="Increases basicity of active site His" evidence="2">
    <location>
        <position position="142"/>
    </location>
</feature>
<dbReference type="PATRIC" id="fig|742727.4.peg.867"/>
<dbReference type="RefSeq" id="WP_009128379.1">
    <property type="nucleotide sequence ID" value="NZ_JH992940.1"/>
</dbReference>
<sequence>MKDIAIYGAGGFGREVACLLKKINEQTSQWDLIGFFDDGKECGYSTEYGDVLGGIEQLNSFSSSLSIVIAIGSPKTAETILNRITNSLIDFPNIFSPDTIFLDSDNISFGRGNIICSGCLFSCNVKIGNFNTFNGFITVGHDTTIGDFNSLMPAVRISGNVTLGNRNFLGVSAVVLQQIRIGNDTVIGANSTVLRKTKDGNTYVGTPASIVKY</sequence>
<dbReference type="AlphaFoldDB" id="K9E5N1"/>
<evidence type="ECO:0000313" key="6">
    <source>
        <dbReference type="Proteomes" id="UP000009872"/>
    </source>
</evidence>
<feature type="binding site" evidence="3">
    <location>
        <position position="72"/>
    </location>
    <ligand>
        <name>substrate</name>
    </ligand>
</feature>
<dbReference type="OrthoDB" id="708224at2"/>
<dbReference type="InterPro" id="IPR041561">
    <property type="entry name" value="PglD_N"/>
</dbReference>
<dbReference type="InterPro" id="IPR050179">
    <property type="entry name" value="Trans_hexapeptide_repeat"/>
</dbReference>
<keyword evidence="6" id="KW-1185">Reference proteome</keyword>
<dbReference type="CDD" id="cd03360">
    <property type="entry name" value="LbH_AT_putative"/>
    <property type="match status" value="1"/>
</dbReference>
<accession>K9E5N1</accession>
<dbReference type="STRING" id="742727.HMPREF9447_00864"/>
<evidence type="ECO:0000256" key="3">
    <source>
        <dbReference type="PIRSR" id="PIRSR620019-2"/>
    </source>
</evidence>
<dbReference type="Proteomes" id="UP000009872">
    <property type="component" value="Unassembled WGS sequence"/>
</dbReference>
<evidence type="ECO:0000259" key="4">
    <source>
        <dbReference type="Pfam" id="PF17836"/>
    </source>
</evidence>
<proteinExistence type="inferred from homology"/>
<dbReference type="InterPro" id="IPR020019">
    <property type="entry name" value="AcTrfase_PglD-like"/>
</dbReference>
<dbReference type="NCBIfam" id="TIGR03570">
    <property type="entry name" value="NeuD_NnaD"/>
    <property type="match status" value="1"/>
</dbReference>
<dbReference type="SUPFAM" id="SSF51161">
    <property type="entry name" value="Trimeric LpxA-like enzymes"/>
    <property type="match status" value="1"/>
</dbReference>
<gene>
    <name evidence="5" type="ORF">HMPREF9447_00864</name>
</gene>
<feature type="active site" description="Proton acceptor" evidence="2">
    <location>
        <position position="141"/>
    </location>
</feature>
<organism evidence="5 6">
    <name type="scientific">Bacteroides oleiciplenus YIT 12058</name>
    <dbReference type="NCBI Taxonomy" id="742727"/>
    <lineage>
        <taxon>Bacteria</taxon>
        <taxon>Pseudomonadati</taxon>
        <taxon>Bacteroidota</taxon>
        <taxon>Bacteroidia</taxon>
        <taxon>Bacteroidales</taxon>
        <taxon>Bacteroidaceae</taxon>
        <taxon>Bacteroides</taxon>
    </lineage>
</organism>
<evidence type="ECO:0000256" key="2">
    <source>
        <dbReference type="PIRSR" id="PIRSR620019-1"/>
    </source>
</evidence>
<comment type="caution">
    <text evidence="5">The sequence shown here is derived from an EMBL/GenBank/DDBJ whole genome shotgun (WGS) entry which is preliminary data.</text>
</comment>
<dbReference type="InterPro" id="IPR011004">
    <property type="entry name" value="Trimer_LpxA-like_sf"/>
</dbReference>
<feature type="domain" description="PglD N-terminal" evidence="4">
    <location>
        <begin position="3"/>
        <end position="83"/>
    </location>
</feature>
<dbReference type="GO" id="GO:0016746">
    <property type="term" value="F:acyltransferase activity"/>
    <property type="evidence" value="ECO:0007669"/>
    <property type="project" value="UniProtKB-KW"/>
</dbReference>
<reference evidence="5 6" key="1">
    <citation type="submission" date="2012-09" db="EMBL/GenBank/DDBJ databases">
        <title>The Genome Sequence of Bacteroides oleiciplenus YIT 12058.</title>
        <authorList>
            <consortium name="The Broad Institute Genome Sequencing Platform"/>
            <person name="Earl A."/>
            <person name="Ward D."/>
            <person name="Feldgarden M."/>
            <person name="Gevers D."/>
            <person name="Morotomi M."/>
            <person name="Walker B."/>
            <person name="Young S.K."/>
            <person name="Zeng Q."/>
            <person name="Gargeya S."/>
            <person name="Fitzgerald M."/>
            <person name="Haas B."/>
            <person name="Abouelleil A."/>
            <person name="Alvarado L."/>
            <person name="Arachchi H.M."/>
            <person name="Berlin A.M."/>
            <person name="Chapman S.B."/>
            <person name="Goldberg J."/>
            <person name="Griggs A."/>
            <person name="Gujja S."/>
            <person name="Hansen M."/>
            <person name="Howarth C."/>
            <person name="Imamovic A."/>
            <person name="Larimer J."/>
            <person name="McCowen C."/>
            <person name="Montmayeur A."/>
            <person name="Murphy C."/>
            <person name="Neiman D."/>
            <person name="Pearson M."/>
            <person name="Priest M."/>
            <person name="Roberts A."/>
            <person name="Saif S."/>
            <person name="Shea T."/>
            <person name="Sisk P."/>
            <person name="Sykes S."/>
            <person name="Wortman J."/>
            <person name="Nusbaum C."/>
            <person name="Birren B."/>
        </authorList>
    </citation>
    <scope>NUCLEOTIDE SEQUENCE [LARGE SCALE GENOMIC DNA]</scope>
    <source>
        <strain evidence="5 6">YIT 12058</strain>
    </source>
</reference>
<comment type="similarity">
    <text evidence="1">Belongs to the transferase hexapeptide repeat family.</text>
</comment>
<dbReference type="Gene3D" id="2.160.10.10">
    <property type="entry name" value="Hexapeptide repeat proteins"/>
    <property type="match status" value="1"/>
</dbReference>
<dbReference type="eggNOG" id="COG1043">
    <property type="taxonomic scope" value="Bacteria"/>
</dbReference>
<evidence type="ECO:0000256" key="1">
    <source>
        <dbReference type="ARBA" id="ARBA00007274"/>
    </source>
</evidence>
<keyword evidence="5" id="KW-0808">Transferase</keyword>
<dbReference type="EMBL" id="ADLF01000003">
    <property type="protein sequence ID" value="EKU91878.1"/>
    <property type="molecule type" value="Genomic_DNA"/>
</dbReference>
<dbReference type="Gene3D" id="3.40.50.20">
    <property type="match status" value="1"/>
</dbReference>
<dbReference type="HOGENOM" id="CLU_081811_1_1_10"/>